<reference evidence="8 9" key="1">
    <citation type="submission" date="2021-12" db="EMBL/GenBank/DDBJ databases">
        <title>Discovery of the Pendulisporaceae a myxobacterial family with distinct sporulation behavior and unique specialized metabolism.</title>
        <authorList>
            <person name="Garcia R."/>
            <person name="Popoff A."/>
            <person name="Bader C.D."/>
            <person name="Loehr J."/>
            <person name="Walesch S."/>
            <person name="Walt C."/>
            <person name="Boldt J."/>
            <person name="Bunk B."/>
            <person name="Haeckl F.J.F.P.J."/>
            <person name="Gunesch A.P."/>
            <person name="Birkelbach J."/>
            <person name="Nuebel U."/>
            <person name="Pietschmann T."/>
            <person name="Bach T."/>
            <person name="Mueller R."/>
        </authorList>
    </citation>
    <scope>NUCLEOTIDE SEQUENCE [LARGE SCALE GENOMIC DNA]</scope>
    <source>
        <strain evidence="8 9">MSr11954</strain>
    </source>
</reference>
<keyword evidence="2" id="KW-0949">S-adenosyl-L-methionine</keyword>
<dbReference type="PANTHER" id="PTHR43409:SF16">
    <property type="entry name" value="SLR0320 PROTEIN"/>
    <property type="match status" value="1"/>
</dbReference>
<keyword evidence="3" id="KW-0479">Metal-binding</keyword>
<gene>
    <name evidence="8" type="ORF">LZC94_30650</name>
</gene>
<evidence type="ECO:0000256" key="1">
    <source>
        <dbReference type="ARBA" id="ARBA00001966"/>
    </source>
</evidence>
<keyword evidence="5" id="KW-0411">Iron-sulfur</keyword>
<sequence>MSDEPKLRTLLISANREMFPSPVVPIGVLAIAGAIRDAHDVRVLDLCFAEDPHAEIEAAIAQFDPQVVGLALRNLNTNAYSDEGTQALLREYTDLARTIRAHTQVPLVLGGAGYSLRPEGLLTRLGADIGVVGEGERAFRQIVDTLARGGAVPRIVHGGGVVHSQASGIQLRRSAEIVSDLDLLPPIARDLVDPRYYAYTGTDNIQTKRGCAFGCTYCDYPDLEGRKVRVRSPARVADEVLERSRTAGVSFAFFVDSVFNVPPKAALQLCHELIARGSPLSWCCYGTPAAFDDELVEAMVRAGCCGVEVGSDSGTERMLKLLKKPFRIRDIVRTRELFVRHGLLDSHTFVLGAEDETPDEVRRSLEFVDRLDPDVAVFVVYTEDREAMTVGRAQHRESILRLLADVAPNRSGWVVPELGIRSVPRPKPTRGPAWLEYARHRRGKAEGAVAT</sequence>
<evidence type="ECO:0000256" key="4">
    <source>
        <dbReference type="ARBA" id="ARBA00023004"/>
    </source>
</evidence>
<feature type="domain" description="B12-binding" evidence="6">
    <location>
        <begin position="7"/>
        <end position="153"/>
    </location>
</feature>
<evidence type="ECO:0000313" key="8">
    <source>
        <dbReference type="EMBL" id="WXB12201.1"/>
    </source>
</evidence>
<dbReference type="Pfam" id="PF04055">
    <property type="entry name" value="Radical_SAM"/>
    <property type="match status" value="1"/>
</dbReference>
<dbReference type="Pfam" id="PF02310">
    <property type="entry name" value="B12-binding"/>
    <property type="match status" value="1"/>
</dbReference>
<accession>A0ABZ2LMR1</accession>
<feature type="domain" description="Radical SAM core" evidence="7">
    <location>
        <begin position="197"/>
        <end position="425"/>
    </location>
</feature>
<dbReference type="RefSeq" id="WP_394821817.1">
    <property type="nucleotide sequence ID" value="NZ_CP089984.1"/>
</dbReference>
<dbReference type="Proteomes" id="UP001370348">
    <property type="component" value="Chromosome"/>
</dbReference>
<evidence type="ECO:0000256" key="3">
    <source>
        <dbReference type="ARBA" id="ARBA00022723"/>
    </source>
</evidence>
<dbReference type="PANTHER" id="PTHR43409">
    <property type="entry name" value="ANAEROBIC MAGNESIUM-PROTOPORPHYRIN IX MONOMETHYL ESTER CYCLASE-RELATED"/>
    <property type="match status" value="1"/>
</dbReference>
<keyword evidence="9" id="KW-1185">Reference proteome</keyword>
<dbReference type="Gene3D" id="3.40.50.280">
    <property type="entry name" value="Cobalamin-binding domain"/>
    <property type="match status" value="1"/>
</dbReference>
<organism evidence="8 9">
    <name type="scientific">Pendulispora albinea</name>
    <dbReference type="NCBI Taxonomy" id="2741071"/>
    <lineage>
        <taxon>Bacteria</taxon>
        <taxon>Pseudomonadati</taxon>
        <taxon>Myxococcota</taxon>
        <taxon>Myxococcia</taxon>
        <taxon>Myxococcales</taxon>
        <taxon>Sorangiineae</taxon>
        <taxon>Pendulisporaceae</taxon>
        <taxon>Pendulispora</taxon>
    </lineage>
</organism>
<dbReference type="PROSITE" id="PS51332">
    <property type="entry name" value="B12_BINDING"/>
    <property type="match status" value="1"/>
</dbReference>
<dbReference type="SFLD" id="SFLDS00029">
    <property type="entry name" value="Radical_SAM"/>
    <property type="match status" value="1"/>
</dbReference>
<dbReference type="InterPro" id="IPR058240">
    <property type="entry name" value="rSAM_sf"/>
</dbReference>
<dbReference type="PROSITE" id="PS51918">
    <property type="entry name" value="RADICAL_SAM"/>
    <property type="match status" value="1"/>
</dbReference>
<keyword evidence="4" id="KW-0408">Iron</keyword>
<protein>
    <submittedName>
        <fullName evidence="8">Cobalamin-dependent protein</fullName>
    </submittedName>
</protein>
<dbReference type="InterPro" id="IPR023404">
    <property type="entry name" value="rSAM_horseshoe"/>
</dbReference>
<dbReference type="InterPro" id="IPR006638">
    <property type="entry name" value="Elp3/MiaA/NifB-like_rSAM"/>
</dbReference>
<dbReference type="CDD" id="cd01335">
    <property type="entry name" value="Radical_SAM"/>
    <property type="match status" value="1"/>
</dbReference>
<dbReference type="InterPro" id="IPR006158">
    <property type="entry name" value="Cobalamin-bd"/>
</dbReference>
<dbReference type="Gene3D" id="3.80.30.20">
    <property type="entry name" value="tm_1862 like domain"/>
    <property type="match status" value="1"/>
</dbReference>
<evidence type="ECO:0000259" key="6">
    <source>
        <dbReference type="PROSITE" id="PS51332"/>
    </source>
</evidence>
<dbReference type="SFLD" id="SFLDG01082">
    <property type="entry name" value="B12-binding_domain_containing"/>
    <property type="match status" value="1"/>
</dbReference>
<dbReference type="SUPFAM" id="SSF102114">
    <property type="entry name" value="Radical SAM enzymes"/>
    <property type="match status" value="1"/>
</dbReference>
<dbReference type="SFLD" id="SFLDG01123">
    <property type="entry name" value="methyltransferase_(Class_B)"/>
    <property type="match status" value="1"/>
</dbReference>
<name>A0ABZ2LMR1_9BACT</name>
<evidence type="ECO:0000256" key="2">
    <source>
        <dbReference type="ARBA" id="ARBA00022691"/>
    </source>
</evidence>
<dbReference type="InterPro" id="IPR034466">
    <property type="entry name" value="Methyltransferase_Class_B"/>
</dbReference>
<dbReference type="InterPro" id="IPR051198">
    <property type="entry name" value="BchE-like"/>
</dbReference>
<dbReference type="SMART" id="SM00729">
    <property type="entry name" value="Elp3"/>
    <property type="match status" value="1"/>
</dbReference>
<evidence type="ECO:0000256" key="5">
    <source>
        <dbReference type="ARBA" id="ARBA00023014"/>
    </source>
</evidence>
<comment type="cofactor">
    <cofactor evidence="1">
        <name>[4Fe-4S] cluster</name>
        <dbReference type="ChEBI" id="CHEBI:49883"/>
    </cofactor>
</comment>
<dbReference type="InterPro" id="IPR007197">
    <property type="entry name" value="rSAM"/>
</dbReference>
<evidence type="ECO:0000313" key="9">
    <source>
        <dbReference type="Proteomes" id="UP001370348"/>
    </source>
</evidence>
<evidence type="ECO:0000259" key="7">
    <source>
        <dbReference type="PROSITE" id="PS51918"/>
    </source>
</evidence>
<proteinExistence type="predicted"/>
<dbReference type="EMBL" id="CP089984">
    <property type="protein sequence ID" value="WXB12201.1"/>
    <property type="molecule type" value="Genomic_DNA"/>
</dbReference>